<comment type="caution">
    <text evidence="2">The sequence shown here is derived from an EMBL/GenBank/DDBJ whole genome shotgun (WGS) entry which is preliminary data.</text>
</comment>
<reference evidence="2 3" key="1">
    <citation type="journal article" date="2011" name="Genome Res.">
        <title>Phylogeny-wide analysis of social amoeba genomes highlights ancient origins for complex intercellular communication.</title>
        <authorList>
            <person name="Heidel A.J."/>
            <person name="Lawal H.M."/>
            <person name="Felder M."/>
            <person name="Schilde C."/>
            <person name="Helps N.R."/>
            <person name="Tunggal B."/>
            <person name="Rivero F."/>
            <person name="John U."/>
            <person name="Schleicher M."/>
            <person name="Eichinger L."/>
            <person name="Platzer M."/>
            <person name="Noegel A.A."/>
            <person name="Schaap P."/>
            <person name="Gloeckner G."/>
        </authorList>
    </citation>
    <scope>NUCLEOTIDE SEQUENCE [LARGE SCALE GENOMIC DNA]</scope>
    <source>
        <strain evidence="3">ATCC 26659 / Pp 5 / PN500</strain>
    </source>
</reference>
<keyword evidence="3" id="KW-1185">Reference proteome</keyword>
<dbReference type="EMBL" id="ADBJ01000044">
    <property type="protein sequence ID" value="EFA77067.1"/>
    <property type="molecule type" value="Genomic_DNA"/>
</dbReference>
<name>D3BP57_HETP5</name>
<accession>D3BP57</accession>
<feature type="region of interest" description="Disordered" evidence="1">
    <location>
        <begin position="262"/>
        <end position="281"/>
    </location>
</feature>
<sequence length="281" mass="30618">MTSSISSLSNSLYSGGGSSGINNESYTSGVSSSGNGTNVSCYSSVKTTISSLSLYRKGLTSTIQLSSLSDLLLTKIFSYLNDYDKISLYYCCKRLMNQRFLSELNDPVIFDQGFHRGNLLNCFKTIVVPLAYLGHLQDCFQRLSSTSSGLSTSKRTNADGTAHSYLKSIEVIYESGASPPAMLESLYSNSSSSSGEKNNALTRLQFDRFPQTLESITLGNEINQELSVVETRSFLLEIIDTRCSSRLTDRARSGDQFQLAIQTGTTSTESTKTKTGNAIQP</sequence>
<evidence type="ECO:0008006" key="4">
    <source>
        <dbReference type="Google" id="ProtNLM"/>
    </source>
</evidence>
<evidence type="ECO:0000313" key="2">
    <source>
        <dbReference type="EMBL" id="EFA77067.1"/>
    </source>
</evidence>
<dbReference type="RefSeq" id="XP_020429196.1">
    <property type="nucleotide sequence ID" value="XM_020580609.1"/>
</dbReference>
<proteinExistence type="predicted"/>
<protein>
    <recommendedName>
        <fullName evidence="4">F-box domain-containing protein</fullName>
    </recommendedName>
</protein>
<feature type="compositionally biased region" description="Low complexity" evidence="1">
    <location>
        <begin position="263"/>
        <end position="281"/>
    </location>
</feature>
<organism evidence="2 3">
    <name type="scientific">Heterostelium pallidum (strain ATCC 26659 / Pp 5 / PN500)</name>
    <name type="common">Cellular slime mold</name>
    <name type="synonym">Polysphondylium pallidum</name>
    <dbReference type="NCBI Taxonomy" id="670386"/>
    <lineage>
        <taxon>Eukaryota</taxon>
        <taxon>Amoebozoa</taxon>
        <taxon>Evosea</taxon>
        <taxon>Eumycetozoa</taxon>
        <taxon>Dictyostelia</taxon>
        <taxon>Acytosteliales</taxon>
        <taxon>Acytosteliaceae</taxon>
        <taxon>Heterostelium</taxon>
    </lineage>
</organism>
<dbReference type="AlphaFoldDB" id="D3BP57"/>
<dbReference type="Proteomes" id="UP000001396">
    <property type="component" value="Unassembled WGS sequence"/>
</dbReference>
<dbReference type="GeneID" id="31365292"/>
<evidence type="ECO:0000256" key="1">
    <source>
        <dbReference type="SAM" id="MobiDB-lite"/>
    </source>
</evidence>
<gene>
    <name evidence="2" type="ORF">PPL_09820</name>
</gene>
<dbReference type="InParanoid" id="D3BP57"/>
<evidence type="ECO:0000313" key="3">
    <source>
        <dbReference type="Proteomes" id="UP000001396"/>
    </source>
</evidence>